<evidence type="ECO:0000313" key="7">
    <source>
        <dbReference type="EMBL" id="MEE9656632.1"/>
    </source>
</evidence>
<keyword evidence="7" id="KW-0269">Exonuclease</keyword>
<dbReference type="EMBL" id="JAZKKV010000001">
    <property type="protein sequence ID" value="MEE9656632.1"/>
    <property type="molecule type" value="Genomic_DNA"/>
</dbReference>
<dbReference type="Proteomes" id="UP001331691">
    <property type="component" value="Unassembled WGS sequence"/>
</dbReference>
<evidence type="ECO:0000256" key="4">
    <source>
        <dbReference type="ARBA" id="ARBA00022840"/>
    </source>
</evidence>
<proteinExistence type="predicted"/>
<keyword evidence="8" id="KW-1185">Reference proteome</keyword>
<evidence type="ECO:0000256" key="1">
    <source>
        <dbReference type="ARBA" id="ARBA00022741"/>
    </source>
</evidence>
<feature type="domain" description="UvrD-like helicase C-terminal" evidence="6">
    <location>
        <begin position="30"/>
        <end position="114"/>
    </location>
</feature>
<keyword evidence="7" id="KW-0540">Nuclease</keyword>
<dbReference type="PANTHER" id="PTHR11070:SF2">
    <property type="entry name" value="ATP-DEPENDENT DNA HELICASE SRS2"/>
    <property type="match status" value="1"/>
</dbReference>
<dbReference type="GO" id="GO:0003677">
    <property type="term" value="F:DNA binding"/>
    <property type="evidence" value="ECO:0007669"/>
    <property type="project" value="InterPro"/>
</dbReference>
<evidence type="ECO:0000256" key="3">
    <source>
        <dbReference type="ARBA" id="ARBA00022806"/>
    </source>
</evidence>
<dbReference type="GO" id="GO:0000725">
    <property type="term" value="P:recombinational repair"/>
    <property type="evidence" value="ECO:0007669"/>
    <property type="project" value="TreeGrafter"/>
</dbReference>
<dbReference type="GO" id="GO:0043138">
    <property type="term" value="F:3'-5' DNA helicase activity"/>
    <property type="evidence" value="ECO:0007669"/>
    <property type="project" value="TreeGrafter"/>
</dbReference>
<keyword evidence="1" id="KW-0547">Nucleotide-binding</keyword>
<keyword evidence="3" id="KW-0347">Helicase</keyword>
<keyword evidence="2" id="KW-0378">Hydrolase</keyword>
<evidence type="ECO:0000259" key="6">
    <source>
        <dbReference type="Pfam" id="PF13361"/>
    </source>
</evidence>
<evidence type="ECO:0000313" key="8">
    <source>
        <dbReference type="Proteomes" id="UP001331691"/>
    </source>
</evidence>
<keyword evidence="4" id="KW-0067">ATP-binding</keyword>
<dbReference type="InterPro" id="IPR027417">
    <property type="entry name" value="P-loop_NTPase"/>
</dbReference>
<evidence type="ECO:0000256" key="2">
    <source>
        <dbReference type="ARBA" id="ARBA00022801"/>
    </source>
</evidence>
<organism evidence="7 8">
    <name type="scientific">Kluyvera ascorbata</name>
    <dbReference type="NCBI Taxonomy" id="51288"/>
    <lineage>
        <taxon>Bacteria</taxon>
        <taxon>Pseudomonadati</taxon>
        <taxon>Pseudomonadota</taxon>
        <taxon>Gammaproteobacteria</taxon>
        <taxon>Enterobacterales</taxon>
        <taxon>Enterobacteriaceae</taxon>
        <taxon>Kluyvera</taxon>
    </lineage>
</organism>
<dbReference type="RefSeq" id="WP_331389008.1">
    <property type="nucleotide sequence ID" value="NZ_JAZKKV010000001.1"/>
</dbReference>
<dbReference type="GO" id="GO:0004527">
    <property type="term" value="F:exonuclease activity"/>
    <property type="evidence" value="ECO:0007669"/>
    <property type="project" value="UniProtKB-KW"/>
</dbReference>
<name>A0AB35XES3_9ENTR</name>
<dbReference type="AlphaFoldDB" id="A0AB35XES3"/>
<gene>
    <name evidence="7" type="ORF">V4836_21365</name>
</gene>
<dbReference type="PANTHER" id="PTHR11070">
    <property type="entry name" value="UVRD / RECB / PCRA DNA HELICASE FAMILY MEMBER"/>
    <property type="match status" value="1"/>
</dbReference>
<dbReference type="Gene3D" id="3.40.50.300">
    <property type="entry name" value="P-loop containing nucleotide triphosphate hydrolases"/>
    <property type="match status" value="1"/>
</dbReference>
<dbReference type="Pfam" id="PF13361">
    <property type="entry name" value="UvrD_C"/>
    <property type="match status" value="1"/>
</dbReference>
<evidence type="ECO:0000256" key="5">
    <source>
        <dbReference type="ARBA" id="ARBA00034923"/>
    </source>
</evidence>
<reference evidence="7 8" key="1">
    <citation type="submission" date="2023-10" db="EMBL/GenBank/DDBJ databases">
        <title>Wastewater isolates of ESBL- and carbapenemase-producing Gram-negative bacteria from New Zealand.</title>
        <authorList>
            <person name="Straub C."/>
            <person name="Weaver L."/>
            <person name="Cornelius A."/>
            <person name="Mcgill E."/>
            <person name="Dyet K."/>
            <person name="White L."/>
            <person name="Pattis I."/>
        </authorList>
    </citation>
    <scope>NUCLEOTIDE SEQUENCE [LARGE SCALE GENOMIC DNA]</scope>
    <source>
        <strain evidence="7 8">ESBL09</strain>
    </source>
</reference>
<protein>
    <recommendedName>
        <fullName evidence="5">DNA 3'-5' helicase II</fullName>
    </recommendedName>
</protein>
<comment type="caution">
    <text evidence="7">The sequence shown here is derived from an EMBL/GenBank/DDBJ whole genome shotgun (WGS) entry which is preliminary data.</text>
</comment>
<dbReference type="InterPro" id="IPR000212">
    <property type="entry name" value="DNA_helicase_UvrD/REP"/>
</dbReference>
<dbReference type="GO" id="GO:0005524">
    <property type="term" value="F:ATP binding"/>
    <property type="evidence" value="ECO:0007669"/>
    <property type="project" value="UniProtKB-KW"/>
</dbReference>
<dbReference type="SUPFAM" id="SSF52540">
    <property type="entry name" value="P-loop containing nucleoside triphosphate hydrolases"/>
    <property type="match status" value="1"/>
</dbReference>
<accession>A0AB35XES3</accession>
<sequence length="150" mass="17378">MAIEFLKYIGSKILVALSPDYETRSRLNDVIRETFARIKELHKLEPDLPKALGRFADDQAVRILTIHKSKGLEFDSVIIMAVENEIFFGDQNENRCAFFVGVSRAKRRLILTHADQRERPANARRWNINRTAQSEYFSYVTPFVAGNKFK</sequence>
<dbReference type="InterPro" id="IPR014017">
    <property type="entry name" value="DNA_helicase_UvrD-like_C"/>
</dbReference>